<comment type="caution">
    <text evidence="1">The sequence shown here is derived from an EMBL/GenBank/DDBJ whole genome shotgun (WGS) entry which is preliminary data.</text>
</comment>
<accession>A0ABR9MAE9</accession>
<evidence type="ECO:0008006" key="3">
    <source>
        <dbReference type="Google" id="ProtNLM"/>
    </source>
</evidence>
<proteinExistence type="predicted"/>
<dbReference type="RefSeq" id="WP_192789853.1">
    <property type="nucleotide sequence ID" value="NZ_JADBEK010000001.1"/>
</dbReference>
<reference evidence="1 2" key="1">
    <citation type="submission" date="2020-10" db="EMBL/GenBank/DDBJ databases">
        <title>Sequencing the genomes of 1000 actinobacteria strains.</title>
        <authorList>
            <person name="Klenk H.-P."/>
        </authorList>
    </citation>
    <scope>NUCLEOTIDE SEQUENCE [LARGE SCALE GENOMIC DNA]</scope>
    <source>
        <strain evidence="1 2">DSM 43173</strain>
    </source>
</reference>
<evidence type="ECO:0000313" key="2">
    <source>
        <dbReference type="Proteomes" id="UP000633509"/>
    </source>
</evidence>
<evidence type="ECO:0000313" key="1">
    <source>
        <dbReference type="EMBL" id="MBE1589883.1"/>
    </source>
</evidence>
<keyword evidence="2" id="KW-1185">Reference proteome</keyword>
<dbReference type="Proteomes" id="UP000633509">
    <property type="component" value="Unassembled WGS sequence"/>
</dbReference>
<dbReference type="InterPro" id="IPR036390">
    <property type="entry name" value="WH_DNA-bd_sf"/>
</dbReference>
<dbReference type="Pfam" id="PF21863">
    <property type="entry name" value="HTH_67"/>
    <property type="match status" value="1"/>
</dbReference>
<name>A0ABR9MAE9_9ACTN</name>
<dbReference type="SUPFAM" id="SSF46785">
    <property type="entry name" value="Winged helix' DNA-binding domain"/>
    <property type="match status" value="1"/>
</dbReference>
<gene>
    <name evidence="1" type="ORF">H4W80_008141</name>
</gene>
<organism evidence="1 2">
    <name type="scientific">Nonomuraea angiospora</name>
    <dbReference type="NCBI Taxonomy" id="46172"/>
    <lineage>
        <taxon>Bacteria</taxon>
        <taxon>Bacillati</taxon>
        <taxon>Actinomycetota</taxon>
        <taxon>Actinomycetes</taxon>
        <taxon>Streptosporangiales</taxon>
        <taxon>Streptosporangiaceae</taxon>
        <taxon>Nonomuraea</taxon>
    </lineage>
</organism>
<dbReference type="InterPro" id="IPR036388">
    <property type="entry name" value="WH-like_DNA-bd_sf"/>
</dbReference>
<dbReference type="Gene3D" id="1.10.10.10">
    <property type="entry name" value="Winged helix-like DNA-binding domain superfamily/Winged helix DNA-binding domain"/>
    <property type="match status" value="1"/>
</dbReference>
<protein>
    <recommendedName>
        <fullName evidence="3">MarR family transcriptional regulator</fullName>
    </recommendedName>
</protein>
<sequence length="116" mass="12957">MDKPIGHWLKQLDNLLEDAMDQALQTTTRREWQVLNRAAQESTDAMPFTGVDEAVERLTAKGWLADGELTDAGRAAHGEISEKVGQFRQQVLEGVSSQEYLATVDVLRRMSANLTK</sequence>
<dbReference type="EMBL" id="JADBEK010000001">
    <property type="protein sequence ID" value="MBE1589883.1"/>
    <property type="molecule type" value="Genomic_DNA"/>
</dbReference>
<dbReference type="InterPro" id="IPR054058">
    <property type="entry name" value="HTH_67"/>
</dbReference>